<evidence type="ECO:0000313" key="5">
    <source>
        <dbReference type="Proteomes" id="UP000801864"/>
    </source>
</evidence>
<dbReference type="AlphaFoldDB" id="A0A9P5CE05"/>
<reference evidence="4 5" key="1">
    <citation type="submission" date="2018-06" db="EMBL/GenBank/DDBJ databases">
        <title>Genome analysis of cellulolytic fungus Trichoderma lentiforme CFAM-422.</title>
        <authorList>
            <person name="Steindorff A.S."/>
            <person name="Formighieri E.F."/>
            <person name="Midorikawa G.E.O."/>
            <person name="Tamietti M.S."/>
            <person name="Ramos E.Z."/>
            <person name="Silva A.S."/>
            <person name="Bon E.P.S."/>
            <person name="Mendes T.D."/>
            <person name="Damaso M.C.T."/>
            <person name="Favaro L.C.L."/>
        </authorList>
    </citation>
    <scope>NUCLEOTIDE SEQUENCE [LARGE SCALE GENOMIC DNA]</scope>
    <source>
        <strain evidence="4 5">CFAM-422</strain>
    </source>
</reference>
<dbReference type="InterPro" id="IPR013149">
    <property type="entry name" value="ADH-like_C"/>
</dbReference>
<dbReference type="Proteomes" id="UP000801864">
    <property type="component" value="Unassembled WGS sequence"/>
</dbReference>
<dbReference type="Gene3D" id="3.90.180.10">
    <property type="entry name" value="Medium-chain alcohol dehydrogenases, catalytic domain"/>
    <property type="match status" value="1"/>
</dbReference>
<evidence type="ECO:0000259" key="3">
    <source>
        <dbReference type="SMART" id="SM00829"/>
    </source>
</evidence>
<dbReference type="CDD" id="cd08249">
    <property type="entry name" value="enoyl_reductase_like"/>
    <property type="match status" value="1"/>
</dbReference>
<comment type="caution">
    <text evidence="4">The sequence shown here is derived from an EMBL/GenBank/DDBJ whole genome shotgun (WGS) entry which is preliminary data.</text>
</comment>
<evidence type="ECO:0000313" key="4">
    <source>
        <dbReference type="EMBL" id="KAF3074371.1"/>
    </source>
</evidence>
<proteinExistence type="inferred from homology"/>
<dbReference type="InterPro" id="IPR020843">
    <property type="entry name" value="ER"/>
</dbReference>
<dbReference type="Pfam" id="PF08240">
    <property type="entry name" value="ADH_N"/>
    <property type="match status" value="1"/>
</dbReference>
<dbReference type="PANTHER" id="PTHR45348:SF2">
    <property type="entry name" value="ZINC-TYPE ALCOHOL DEHYDROGENASE-LIKE PROTEIN C2E1P3.01"/>
    <property type="match status" value="1"/>
</dbReference>
<organism evidence="4 5">
    <name type="scientific">Trichoderma lentiforme</name>
    <dbReference type="NCBI Taxonomy" id="1567552"/>
    <lineage>
        <taxon>Eukaryota</taxon>
        <taxon>Fungi</taxon>
        <taxon>Dikarya</taxon>
        <taxon>Ascomycota</taxon>
        <taxon>Pezizomycotina</taxon>
        <taxon>Sordariomycetes</taxon>
        <taxon>Hypocreomycetidae</taxon>
        <taxon>Hypocreales</taxon>
        <taxon>Hypocreaceae</taxon>
        <taxon>Trichoderma</taxon>
    </lineage>
</organism>
<evidence type="ECO:0000256" key="2">
    <source>
        <dbReference type="ARBA" id="ARBA00023002"/>
    </source>
</evidence>
<dbReference type="InterPro" id="IPR011032">
    <property type="entry name" value="GroES-like_sf"/>
</dbReference>
<dbReference type="EMBL" id="QLNT01000005">
    <property type="protein sequence ID" value="KAF3074371.1"/>
    <property type="molecule type" value="Genomic_DNA"/>
</dbReference>
<dbReference type="Gene3D" id="3.40.50.720">
    <property type="entry name" value="NAD(P)-binding Rossmann-like Domain"/>
    <property type="match status" value="1"/>
</dbReference>
<sequence length="367" mass="39531">MSSQLALYHHECGTAEVRECKIPEPASSEVLVKVAAVALSPIDWKILYGSKPSVPTILGCDFAGTVTCVGDAVTKLEIGERVIGFVAGGNPLRPTDGAFAQYIAAPAHMILRLPDNMFFEDGASLPSPLFVGGLSLYKCLSIPYPPFLGDKAIKEPLAPNESKLKEVLIYGGGTATGSMQIQLAKLSGLTVYTVCSEESIELVKRCGADYVFYHDDPTTLPLLRSATQGKIEASVDCIATEYSAAICATNMEISGGKYISFTAQNWINDPRITVVRIFGFTMMNREFLFESKGIRADINHDDVNFAVNFSPLAEQLITTGAIKHGAIEVRPGGLNGICSGLDDLKSGIVHRKRIVYRIEQNTSGQSS</sequence>
<evidence type="ECO:0000256" key="1">
    <source>
        <dbReference type="ARBA" id="ARBA00008072"/>
    </source>
</evidence>
<dbReference type="InterPro" id="IPR036291">
    <property type="entry name" value="NAD(P)-bd_dom_sf"/>
</dbReference>
<dbReference type="Pfam" id="PF00107">
    <property type="entry name" value="ADH_zinc_N"/>
    <property type="match status" value="1"/>
</dbReference>
<dbReference type="SMART" id="SM00829">
    <property type="entry name" value="PKS_ER"/>
    <property type="match status" value="1"/>
</dbReference>
<dbReference type="SUPFAM" id="SSF51735">
    <property type="entry name" value="NAD(P)-binding Rossmann-fold domains"/>
    <property type="match status" value="1"/>
</dbReference>
<accession>A0A9P5CE05</accession>
<dbReference type="PANTHER" id="PTHR45348">
    <property type="entry name" value="HYPOTHETICAL OXIDOREDUCTASE (EUROFUNG)"/>
    <property type="match status" value="1"/>
</dbReference>
<dbReference type="InterPro" id="IPR013154">
    <property type="entry name" value="ADH-like_N"/>
</dbReference>
<keyword evidence="2" id="KW-0560">Oxidoreductase</keyword>
<gene>
    <name evidence="4" type="ORF">CFAM422_003763</name>
</gene>
<protein>
    <submittedName>
        <fullName evidence="4">Protein TOXD</fullName>
    </submittedName>
</protein>
<dbReference type="GO" id="GO:0016651">
    <property type="term" value="F:oxidoreductase activity, acting on NAD(P)H"/>
    <property type="evidence" value="ECO:0007669"/>
    <property type="project" value="InterPro"/>
</dbReference>
<dbReference type="SUPFAM" id="SSF50129">
    <property type="entry name" value="GroES-like"/>
    <property type="match status" value="1"/>
</dbReference>
<dbReference type="InterPro" id="IPR047122">
    <property type="entry name" value="Trans-enoyl_RdTase-like"/>
</dbReference>
<keyword evidence="5" id="KW-1185">Reference proteome</keyword>
<name>A0A9P5CE05_9HYPO</name>
<feature type="domain" description="Enoyl reductase (ER)" evidence="3">
    <location>
        <begin position="13"/>
        <end position="288"/>
    </location>
</feature>
<comment type="similarity">
    <text evidence="1">Belongs to the zinc-containing alcohol dehydrogenase family.</text>
</comment>